<name>A0A385YVD5_9BACL</name>
<sequence>MDYLIGLLTGVVLFIVFYLGYRMGLGHNQVPKAKPPDMDPEEQQRLKKLNEDFANIFSYDVKTALQRKKV</sequence>
<reference evidence="2" key="2">
    <citation type="submission" date="2018-09" db="EMBL/GenBank/DDBJ databases">
        <authorList>
            <person name="Parvin R."/>
            <person name="Begum J.A."/>
            <person name="Chowdhury E.H."/>
            <person name="Islam M.R."/>
            <person name="Harder T."/>
        </authorList>
    </citation>
    <scope>NUCLEOTIDE SEQUENCE</scope>
    <source>
        <strain evidence="2">K2R23-3</strain>
    </source>
</reference>
<dbReference type="Proteomes" id="UP000265725">
    <property type="component" value="Chromosome"/>
</dbReference>
<dbReference type="AlphaFoldDB" id="A0A385YVD5"/>
<dbReference type="KEGG" id="paek:D3873_09060"/>
<organism evidence="2 4">
    <name type="scientific">Paenisporosarcina cavernae</name>
    <dbReference type="NCBI Taxonomy" id="2320858"/>
    <lineage>
        <taxon>Bacteria</taxon>
        <taxon>Bacillati</taxon>
        <taxon>Bacillota</taxon>
        <taxon>Bacilli</taxon>
        <taxon>Bacillales</taxon>
        <taxon>Caryophanaceae</taxon>
        <taxon>Paenisporosarcina</taxon>
    </lineage>
</organism>
<dbReference type="RefSeq" id="WP_119883386.1">
    <property type="nucleotide sequence ID" value="NZ_CP032418.1"/>
</dbReference>
<keyword evidence="1" id="KW-0812">Transmembrane</keyword>
<protein>
    <submittedName>
        <fullName evidence="2">Uncharacterized protein</fullName>
    </submittedName>
</protein>
<evidence type="ECO:0000256" key="1">
    <source>
        <dbReference type="SAM" id="Phobius"/>
    </source>
</evidence>
<dbReference type="KEGG" id="paek:D3873_07005"/>
<evidence type="ECO:0000313" key="3">
    <source>
        <dbReference type="EMBL" id="AYC30012.1"/>
    </source>
</evidence>
<keyword evidence="1" id="KW-1133">Transmembrane helix</keyword>
<evidence type="ECO:0000313" key="4">
    <source>
        <dbReference type="Proteomes" id="UP000265725"/>
    </source>
</evidence>
<dbReference type="EMBL" id="CP032418">
    <property type="protein sequence ID" value="AYC30012.1"/>
    <property type="molecule type" value="Genomic_DNA"/>
</dbReference>
<dbReference type="OrthoDB" id="9961583at2"/>
<keyword evidence="4" id="KW-1185">Reference proteome</keyword>
<feature type="transmembrane region" description="Helical" evidence="1">
    <location>
        <begin position="6"/>
        <end position="25"/>
    </location>
</feature>
<reference evidence="4" key="1">
    <citation type="submission" date="2018-09" db="EMBL/GenBank/DDBJ databases">
        <authorList>
            <person name="Zhu H."/>
        </authorList>
    </citation>
    <scope>NUCLEOTIDE SEQUENCE [LARGE SCALE GENOMIC DNA]</scope>
    <source>
        <strain evidence="4">K2R23-3</strain>
    </source>
</reference>
<dbReference type="EMBL" id="CP032418">
    <property type="protein sequence ID" value="AYC29648.1"/>
    <property type="molecule type" value="Genomic_DNA"/>
</dbReference>
<proteinExistence type="predicted"/>
<evidence type="ECO:0000313" key="2">
    <source>
        <dbReference type="EMBL" id="AYC29648.1"/>
    </source>
</evidence>
<gene>
    <name evidence="2" type="ORF">D3873_07005</name>
    <name evidence="3" type="ORF">D3873_09060</name>
</gene>
<accession>A0A385YVD5</accession>
<keyword evidence="1" id="KW-0472">Membrane</keyword>